<dbReference type="SUPFAM" id="SSF53254">
    <property type="entry name" value="Phosphoglycerate mutase-like"/>
    <property type="match status" value="1"/>
</dbReference>
<dbReference type="PANTHER" id="PTHR48100">
    <property type="entry name" value="BROAD-SPECIFICITY PHOSPHATASE YOR283W-RELATED"/>
    <property type="match status" value="1"/>
</dbReference>
<dbReference type="EMBL" id="LIBJ01000135">
    <property type="protein sequence ID" value="KRO47727.1"/>
    <property type="molecule type" value="Genomic_DNA"/>
</dbReference>
<protein>
    <recommendedName>
        <fullName evidence="4">Phosphoglycerate mutase</fullName>
    </recommendedName>
</protein>
<accession>A0A0R2QBJ8</accession>
<evidence type="ECO:0000256" key="1">
    <source>
        <dbReference type="PIRSR" id="PIRSR613078-2"/>
    </source>
</evidence>
<dbReference type="Proteomes" id="UP000051017">
    <property type="component" value="Unassembled WGS sequence"/>
</dbReference>
<dbReference type="CDD" id="cd07067">
    <property type="entry name" value="HP_PGM_like"/>
    <property type="match status" value="1"/>
</dbReference>
<dbReference type="InterPro" id="IPR013078">
    <property type="entry name" value="His_Pase_superF_clade-1"/>
</dbReference>
<dbReference type="AlphaFoldDB" id="A0A0R2QBJ8"/>
<comment type="caution">
    <text evidence="2">The sequence shown here is derived from an EMBL/GenBank/DDBJ whole genome shotgun (WGS) entry which is preliminary data.</text>
</comment>
<reference evidence="2 3" key="1">
    <citation type="submission" date="2015-10" db="EMBL/GenBank/DDBJ databases">
        <title>Metagenome-Assembled Genomes uncover a global brackish microbiome.</title>
        <authorList>
            <person name="Hugerth L.W."/>
            <person name="Larsson J."/>
            <person name="Alneberg J."/>
            <person name="Lindh M.V."/>
            <person name="Legrand C."/>
            <person name="Pinhassi J."/>
            <person name="Andersson A.F."/>
        </authorList>
    </citation>
    <scope>NUCLEOTIDE SEQUENCE [LARGE SCALE GENOMIC DNA]</scope>
    <source>
        <strain evidence="2">BACL6 MAG-120924-bin43</strain>
    </source>
</reference>
<dbReference type="SMART" id="SM00855">
    <property type="entry name" value="PGAM"/>
    <property type="match status" value="1"/>
</dbReference>
<proteinExistence type="predicted"/>
<gene>
    <name evidence="2" type="ORF">ABR75_07125</name>
</gene>
<dbReference type="PANTHER" id="PTHR48100:SF59">
    <property type="entry name" value="ADENOSYLCOBALAMIN_ALPHA-RIBAZOLE PHOSPHATASE"/>
    <property type="match status" value="1"/>
</dbReference>
<feature type="binding site" evidence="1">
    <location>
        <position position="64"/>
    </location>
    <ligand>
        <name>substrate</name>
    </ligand>
</feature>
<dbReference type="InterPro" id="IPR029033">
    <property type="entry name" value="His_PPase_superfam"/>
</dbReference>
<dbReference type="Pfam" id="PF00300">
    <property type="entry name" value="His_Phos_1"/>
    <property type="match status" value="1"/>
</dbReference>
<organism evidence="2 3">
    <name type="scientific">Acidimicrobiia bacterium BACL6 MAG-120924-bin43</name>
    <dbReference type="NCBI Taxonomy" id="1655583"/>
    <lineage>
        <taxon>Bacteria</taxon>
        <taxon>Bacillati</taxon>
        <taxon>Actinomycetota</taxon>
        <taxon>Acidimicrobiia</taxon>
        <taxon>acIV cluster</taxon>
    </lineage>
</organism>
<dbReference type="GO" id="GO:0005737">
    <property type="term" value="C:cytoplasm"/>
    <property type="evidence" value="ECO:0007669"/>
    <property type="project" value="TreeGrafter"/>
</dbReference>
<evidence type="ECO:0000313" key="2">
    <source>
        <dbReference type="EMBL" id="KRO47727.1"/>
    </source>
</evidence>
<dbReference type="InterPro" id="IPR050275">
    <property type="entry name" value="PGM_Phosphatase"/>
</dbReference>
<dbReference type="GO" id="GO:0016791">
    <property type="term" value="F:phosphatase activity"/>
    <property type="evidence" value="ECO:0007669"/>
    <property type="project" value="TreeGrafter"/>
</dbReference>
<evidence type="ECO:0000313" key="3">
    <source>
        <dbReference type="Proteomes" id="UP000051017"/>
    </source>
</evidence>
<sequence>MKLTRIILVRHGESVVTVNRVLGGPRSCTGLSPLGEIQADALRERLALTQEIIPDVLYSSAYPRALETAQIIAPAFAGLEINVEPGFGEHDPGPQCDGMTYVDFMAKYGKPNWGGDPNAVFFPGGETIAQFHSRVATAFDKVVKEHFEKTIVVACHGGVVDAVIRRHLKTPQTGGFEMHTKNCSLTEFVEIRAGHWALMRYNDHAHLQGLPVATNID</sequence>
<name>A0A0R2QBJ8_9ACTN</name>
<dbReference type="Gene3D" id="3.40.50.1240">
    <property type="entry name" value="Phosphoglycerate mutase-like"/>
    <property type="match status" value="1"/>
</dbReference>
<evidence type="ECO:0008006" key="4">
    <source>
        <dbReference type="Google" id="ProtNLM"/>
    </source>
</evidence>